<evidence type="ECO:0000256" key="4">
    <source>
        <dbReference type="ARBA" id="ARBA00022777"/>
    </source>
</evidence>
<keyword evidence="5" id="KW-0067">ATP-binding</keyword>
<sequence length="291" mass="32516">MKNPVKKIAAIHDLSGYGRASLTAIIPILSSMGIQVCPFPTAVLSSHTGGFKDFSFVDLTDSMEDYMNHWKKVDIKFDCIYSGFLGSARQADIILDFIEVFKTDSNMVVVDPVMGDNGKFYTTIDENMVHKMRDLIRKADIITPNLTEAAYLLGKEYTKNIEEDQIKKMLVDLSNMGPEIVVITSVPDPHITDNIDVFAYDKENNKFWKIGGKYIPSDFPGTGDTFTSVLIGSLLNGDSLPIALDRSVKFIALGIRESFGFTYPAREGILLEKVLDKLKMPMINSNYELLE</sequence>
<dbReference type="InterPro" id="IPR013749">
    <property type="entry name" value="PM/HMP-P_kinase-1"/>
</dbReference>
<evidence type="ECO:0000256" key="2">
    <source>
        <dbReference type="ARBA" id="ARBA00022679"/>
    </source>
</evidence>
<dbReference type="GO" id="GO:0005524">
    <property type="term" value="F:ATP binding"/>
    <property type="evidence" value="ECO:0007669"/>
    <property type="project" value="UniProtKB-KW"/>
</dbReference>
<evidence type="ECO:0000256" key="1">
    <source>
        <dbReference type="ARBA" id="ARBA00012104"/>
    </source>
</evidence>
<keyword evidence="2 7" id="KW-0808">Transferase</keyword>
<dbReference type="RefSeq" id="WP_154482794.1">
    <property type="nucleotide sequence ID" value="NZ_VULR01000002.1"/>
</dbReference>
<evidence type="ECO:0000313" key="8">
    <source>
        <dbReference type="Proteomes" id="UP000462760"/>
    </source>
</evidence>
<evidence type="ECO:0000313" key="7">
    <source>
        <dbReference type="EMBL" id="MSS42657.1"/>
    </source>
</evidence>
<dbReference type="InterPro" id="IPR004625">
    <property type="entry name" value="PyrdxlKinase"/>
</dbReference>
<feature type="domain" description="Pyridoxamine kinase/Phosphomethylpyrimidine kinase" evidence="6">
    <location>
        <begin position="30"/>
        <end position="260"/>
    </location>
</feature>
<dbReference type="EC" id="2.7.1.35" evidence="1"/>
<dbReference type="PANTHER" id="PTHR10534">
    <property type="entry name" value="PYRIDOXAL KINASE"/>
    <property type="match status" value="1"/>
</dbReference>
<comment type="caution">
    <text evidence="7">The sequence shown here is derived from an EMBL/GenBank/DDBJ whole genome shotgun (WGS) entry which is preliminary data.</text>
</comment>
<dbReference type="PANTHER" id="PTHR10534:SF2">
    <property type="entry name" value="PYRIDOXAL KINASE"/>
    <property type="match status" value="1"/>
</dbReference>
<accession>A0A844FF66</accession>
<dbReference type="CDD" id="cd01173">
    <property type="entry name" value="pyridoxal_pyridoxamine_kinase"/>
    <property type="match status" value="1"/>
</dbReference>
<proteinExistence type="predicted"/>
<dbReference type="SUPFAM" id="SSF53613">
    <property type="entry name" value="Ribokinase-like"/>
    <property type="match status" value="1"/>
</dbReference>
<keyword evidence="3" id="KW-0547">Nucleotide-binding</keyword>
<gene>
    <name evidence="7" type="ORF">FYJ27_02755</name>
</gene>
<dbReference type="EMBL" id="VULR01000002">
    <property type="protein sequence ID" value="MSS42657.1"/>
    <property type="molecule type" value="Genomic_DNA"/>
</dbReference>
<dbReference type="GO" id="GO:0008478">
    <property type="term" value="F:pyridoxal kinase activity"/>
    <property type="evidence" value="ECO:0007669"/>
    <property type="project" value="UniProtKB-EC"/>
</dbReference>
<dbReference type="OrthoDB" id="9800808at2"/>
<evidence type="ECO:0000256" key="5">
    <source>
        <dbReference type="ARBA" id="ARBA00022840"/>
    </source>
</evidence>
<dbReference type="AlphaFoldDB" id="A0A844FF66"/>
<dbReference type="GO" id="GO:0009443">
    <property type="term" value="P:pyridoxal 5'-phosphate salvage"/>
    <property type="evidence" value="ECO:0007669"/>
    <property type="project" value="InterPro"/>
</dbReference>
<evidence type="ECO:0000259" key="6">
    <source>
        <dbReference type="Pfam" id="PF08543"/>
    </source>
</evidence>
<name>A0A844FF66_9FIRM</name>
<organism evidence="7 8">
    <name type="scientific">Anaerosalibacter bizertensis</name>
    <dbReference type="NCBI Taxonomy" id="932217"/>
    <lineage>
        <taxon>Bacteria</taxon>
        <taxon>Bacillati</taxon>
        <taxon>Bacillota</taxon>
        <taxon>Tissierellia</taxon>
        <taxon>Tissierellales</taxon>
        <taxon>Sporanaerobacteraceae</taxon>
        <taxon>Anaerosalibacter</taxon>
    </lineage>
</organism>
<keyword evidence="4 7" id="KW-0418">Kinase</keyword>
<dbReference type="Pfam" id="PF08543">
    <property type="entry name" value="Phos_pyr_kin"/>
    <property type="match status" value="1"/>
</dbReference>
<dbReference type="NCBIfam" id="NF005491">
    <property type="entry name" value="PRK07105.1"/>
    <property type="match status" value="1"/>
</dbReference>
<evidence type="ECO:0000256" key="3">
    <source>
        <dbReference type="ARBA" id="ARBA00022741"/>
    </source>
</evidence>
<dbReference type="GO" id="GO:0005829">
    <property type="term" value="C:cytosol"/>
    <property type="evidence" value="ECO:0007669"/>
    <property type="project" value="TreeGrafter"/>
</dbReference>
<dbReference type="Proteomes" id="UP000462760">
    <property type="component" value="Unassembled WGS sequence"/>
</dbReference>
<protein>
    <recommendedName>
        <fullName evidence="1">pyridoxal kinase</fullName>
        <ecNumber evidence="1">2.7.1.35</ecNumber>
    </recommendedName>
</protein>
<dbReference type="InterPro" id="IPR029056">
    <property type="entry name" value="Ribokinase-like"/>
</dbReference>
<dbReference type="Gene3D" id="3.40.1190.20">
    <property type="match status" value="1"/>
</dbReference>
<reference evidence="7 8" key="1">
    <citation type="submission" date="2019-08" db="EMBL/GenBank/DDBJ databases">
        <title>In-depth cultivation of the pig gut microbiome towards novel bacterial diversity and tailored functional studies.</title>
        <authorList>
            <person name="Wylensek D."/>
            <person name="Hitch T.C.A."/>
            <person name="Clavel T."/>
        </authorList>
    </citation>
    <scope>NUCLEOTIDE SEQUENCE [LARGE SCALE GENOMIC DNA]</scope>
    <source>
        <strain evidence="7 8">Med78-601-WT-4W-RMD-3</strain>
    </source>
</reference>